<accession>A0A645CHN4</accession>
<keyword evidence="1" id="KW-0472">Membrane</keyword>
<gene>
    <name evidence="2" type="ORF">SDC9_123458</name>
</gene>
<evidence type="ECO:0000256" key="1">
    <source>
        <dbReference type="SAM" id="Phobius"/>
    </source>
</evidence>
<organism evidence="2">
    <name type="scientific">bioreactor metagenome</name>
    <dbReference type="NCBI Taxonomy" id="1076179"/>
    <lineage>
        <taxon>unclassified sequences</taxon>
        <taxon>metagenomes</taxon>
        <taxon>ecological metagenomes</taxon>
    </lineage>
</organism>
<sequence>MWLGRYLFELDRIQKDRVLKNIVRNPVGITIELFVEPADVVAPHLLRNFGQKFAYLVFHQLFLYLQHQTLVATLDVGYQHFMVLAPGYEGVNPFPLVCVAKGVCAVANIYKPLARYHCLLEVLFVAGNLFYSLVFFAKFWKKVTITLLAGGIGINPLLQLFLFLLLDLDNTKTAEVIDFASL</sequence>
<protein>
    <submittedName>
        <fullName evidence="2">Uncharacterized protein</fullName>
    </submittedName>
</protein>
<proteinExistence type="predicted"/>
<feature type="transmembrane region" description="Helical" evidence="1">
    <location>
        <begin position="143"/>
        <end position="166"/>
    </location>
</feature>
<dbReference type="EMBL" id="VSSQ01027294">
    <property type="protein sequence ID" value="MPM76460.1"/>
    <property type="molecule type" value="Genomic_DNA"/>
</dbReference>
<dbReference type="AlphaFoldDB" id="A0A645CHN4"/>
<evidence type="ECO:0000313" key="2">
    <source>
        <dbReference type="EMBL" id="MPM76460.1"/>
    </source>
</evidence>
<feature type="transmembrane region" description="Helical" evidence="1">
    <location>
        <begin position="118"/>
        <end position="137"/>
    </location>
</feature>
<name>A0A645CHN4_9ZZZZ</name>
<reference evidence="2" key="1">
    <citation type="submission" date="2019-08" db="EMBL/GenBank/DDBJ databases">
        <authorList>
            <person name="Kucharzyk K."/>
            <person name="Murdoch R.W."/>
            <person name="Higgins S."/>
            <person name="Loffler F."/>
        </authorList>
    </citation>
    <scope>NUCLEOTIDE SEQUENCE</scope>
</reference>
<keyword evidence="1" id="KW-1133">Transmembrane helix</keyword>
<comment type="caution">
    <text evidence="2">The sequence shown here is derived from an EMBL/GenBank/DDBJ whole genome shotgun (WGS) entry which is preliminary data.</text>
</comment>
<keyword evidence="1" id="KW-0812">Transmembrane</keyword>